<feature type="region of interest" description="Disordered" evidence="1">
    <location>
        <begin position="90"/>
        <end position="116"/>
    </location>
</feature>
<evidence type="ECO:0000313" key="3">
    <source>
        <dbReference type="Proteomes" id="UP000326198"/>
    </source>
</evidence>
<protein>
    <submittedName>
        <fullName evidence="2">Uncharacterized protein</fullName>
    </submittedName>
</protein>
<organism evidence="2 3">
    <name type="scientific">Aspergillus bertholletiae</name>
    <dbReference type="NCBI Taxonomy" id="1226010"/>
    <lineage>
        <taxon>Eukaryota</taxon>
        <taxon>Fungi</taxon>
        <taxon>Dikarya</taxon>
        <taxon>Ascomycota</taxon>
        <taxon>Pezizomycotina</taxon>
        <taxon>Eurotiomycetes</taxon>
        <taxon>Eurotiomycetidae</taxon>
        <taxon>Eurotiales</taxon>
        <taxon>Aspergillaceae</taxon>
        <taxon>Aspergillus</taxon>
        <taxon>Aspergillus subgen. Circumdati</taxon>
    </lineage>
</organism>
<gene>
    <name evidence="2" type="ORF">BDV26DRAFT_254660</name>
</gene>
<proteinExistence type="predicted"/>
<dbReference type="EMBL" id="ML736166">
    <property type="protein sequence ID" value="KAE8382014.1"/>
    <property type="molecule type" value="Genomic_DNA"/>
</dbReference>
<sequence>MWRRFSAERRCYQQCRTGDVLSHSIGTTFLQGRYHREPMRVSSCFTYRRLFHFQPWASLGTVAHSLAQRCSTIILVLLPYSLVDACYRKQSSSGHSNQTRDRGRSGMWQLSAGSAL</sequence>
<keyword evidence="3" id="KW-1185">Reference proteome</keyword>
<reference evidence="2 3" key="1">
    <citation type="submission" date="2019-04" db="EMBL/GenBank/DDBJ databases">
        <title>Friends and foes A comparative genomics studyof 23 Aspergillus species from section Flavi.</title>
        <authorList>
            <consortium name="DOE Joint Genome Institute"/>
            <person name="Kjaerbolling I."/>
            <person name="Vesth T."/>
            <person name="Frisvad J.C."/>
            <person name="Nybo J.L."/>
            <person name="Theobald S."/>
            <person name="Kildgaard S."/>
            <person name="Isbrandt T."/>
            <person name="Kuo A."/>
            <person name="Sato A."/>
            <person name="Lyhne E.K."/>
            <person name="Kogle M.E."/>
            <person name="Wiebenga A."/>
            <person name="Kun R.S."/>
            <person name="Lubbers R.J."/>
            <person name="Makela M.R."/>
            <person name="Barry K."/>
            <person name="Chovatia M."/>
            <person name="Clum A."/>
            <person name="Daum C."/>
            <person name="Haridas S."/>
            <person name="He G."/>
            <person name="LaButti K."/>
            <person name="Lipzen A."/>
            <person name="Mondo S."/>
            <person name="Riley R."/>
            <person name="Salamov A."/>
            <person name="Simmons B.A."/>
            <person name="Magnuson J.K."/>
            <person name="Henrissat B."/>
            <person name="Mortensen U.H."/>
            <person name="Larsen T.O."/>
            <person name="Devries R.P."/>
            <person name="Grigoriev I.V."/>
            <person name="Machida M."/>
            <person name="Baker S.E."/>
            <person name="Andersen M.R."/>
        </authorList>
    </citation>
    <scope>NUCLEOTIDE SEQUENCE [LARGE SCALE GENOMIC DNA]</scope>
    <source>
        <strain evidence="2 3">IBT 29228</strain>
    </source>
</reference>
<evidence type="ECO:0000313" key="2">
    <source>
        <dbReference type="EMBL" id="KAE8382014.1"/>
    </source>
</evidence>
<dbReference type="Proteomes" id="UP000326198">
    <property type="component" value="Unassembled WGS sequence"/>
</dbReference>
<name>A0A5N7BJQ1_9EURO</name>
<evidence type="ECO:0000256" key="1">
    <source>
        <dbReference type="SAM" id="MobiDB-lite"/>
    </source>
</evidence>
<accession>A0A5N7BJQ1</accession>
<dbReference type="AlphaFoldDB" id="A0A5N7BJQ1"/>